<evidence type="ECO:0000313" key="4">
    <source>
        <dbReference type="Proteomes" id="UP000613740"/>
    </source>
</evidence>
<comment type="caution">
    <text evidence="3">The sequence shown here is derived from an EMBL/GenBank/DDBJ whole genome shotgun (WGS) entry which is preliminary data.</text>
</comment>
<dbReference type="OrthoDB" id="545471at2759"/>
<keyword evidence="4" id="KW-1185">Reference proteome</keyword>
<keyword evidence="1" id="KW-1133">Transmembrane helix</keyword>
<evidence type="ECO:0000313" key="2">
    <source>
        <dbReference type="EMBL" id="KAG2454986.1"/>
    </source>
</evidence>
<reference evidence="3" key="1">
    <citation type="journal article" date="2020" name="bioRxiv">
        <title>Comparative genomics of Chlamydomonas.</title>
        <authorList>
            <person name="Craig R.J."/>
            <person name="Hasan A.R."/>
            <person name="Ness R.W."/>
            <person name="Keightley P.D."/>
        </authorList>
    </citation>
    <scope>NUCLEOTIDE SEQUENCE</scope>
    <source>
        <strain evidence="3">CCAP 11/173</strain>
    </source>
</reference>
<protein>
    <submittedName>
        <fullName evidence="3">Uncharacterized protein</fullName>
    </submittedName>
</protein>
<evidence type="ECO:0000256" key="1">
    <source>
        <dbReference type="SAM" id="Phobius"/>
    </source>
</evidence>
<gene>
    <name evidence="2" type="ORF">HYH02_000812</name>
    <name evidence="3" type="ORF">HYH02_000814</name>
</gene>
<feature type="transmembrane region" description="Helical" evidence="1">
    <location>
        <begin position="108"/>
        <end position="129"/>
    </location>
</feature>
<dbReference type="Proteomes" id="UP000613740">
    <property type="component" value="Unassembled WGS sequence"/>
</dbReference>
<organism evidence="3 4">
    <name type="scientific">Chlamydomonas schloesseri</name>
    <dbReference type="NCBI Taxonomy" id="2026947"/>
    <lineage>
        <taxon>Eukaryota</taxon>
        <taxon>Viridiplantae</taxon>
        <taxon>Chlorophyta</taxon>
        <taxon>core chlorophytes</taxon>
        <taxon>Chlorophyceae</taxon>
        <taxon>CS clade</taxon>
        <taxon>Chlamydomonadales</taxon>
        <taxon>Chlamydomonadaceae</taxon>
        <taxon>Chlamydomonas</taxon>
    </lineage>
</organism>
<dbReference type="EMBL" id="JAEHOD010000001">
    <property type="protein sequence ID" value="KAG2454989.1"/>
    <property type="molecule type" value="Genomic_DNA"/>
</dbReference>
<sequence>MTSQGAGQRAAWLEAKCGALTKEVDALQAKLHDLHSTDLMSLRRAYKSLAQHVQALEHLPALLERAAEPSVTPEWVAGQTRLVAGVSAAVYAVGRLLAAMKVREAGPVAAALAVLGAGYVGLRLLASAGRRLVEVGRRRQAAQQELQADLRSVMERVQVGAGGRIRYVWVRGGHCAQGGLVSSQGT</sequence>
<dbReference type="EMBL" id="JAEHOD010000001">
    <property type="protein sequence ID" value="KAG2454986.1"/>
    <property type="molecule type" value="Genomic_DNA"/>
</dbReference>
<name>A0A836BDQ0_9CHLO</name>
<keyword evidence="1" id="KW-0812">Transmembrane</keyword>
<evidence type="ECO:0000313" key="3">
    <source>
        <dbReference type="EMBL" id="KAG2454989.1"/>
    </source>
</evidence>
<keyword evidence="1" id="KW-0472">Membrane</keyword>
<accession>A0A836BDQ0</accession>
<proteinExistence type="predicted"/>
<dbReference type="AlphaFoldDB" id="A0A836BDQ0"/>